<keyword evidence="3" id="KW-0547">Nucleotide-binding</keyword>
<feature type="domain" description="Carbohydrate kinase PfkB" evidence="6">
    <location>
        <begin position="34"/>
        <end position="295"/>
    </location>
</feature>
<keyword evidence="5" id="KW-0067">ATP-binding</keyword>
<keyword evidence="2 7" id="KW-0808">Transferase</keyword>
<dbReference type="Pfam" id="PF00294">
    <property type="entry name" value="PfkB"/>
    <property type="match status" value="1"/>
</dbReference>
<dbReference type="EC" id="2.7.1.45" evidence="7"/>
<protein>
    <submittedName>
        <fullName evidence="7">2-dehydro-3-deoxygluconokinase</fullName>
        <ecNumber evidence="7">2.7.1.45</ecNumber>
    </submittedName>
</protein>
<evidence type="ECO:0000256" key="2">
    <source>
        <dbReference type="ARBA" id="ARBA00022679"/>
    </source>
</evidence>
<dbReference type="Gene3D" id="3.40.1190.20">
    <property type="match status" value="1"/>
</dbReference>
<dbReference type="PANTHER" id="PTHR43085:SF1">
    <property type="entry name" value="PSEUDOURIDINE KINASE-RELATED"/>
    <property type="match status" value="1"/>
</dbReference>
<dbReference type="PANTHER" id="PTHR43085">
    <property type="entry name" value="HEXOKINASE FAMILY MEMBER"/>
    <property type="match status" value="1"/>
</dbReference>
<evidence type="ECO:0000256" key="1">
    <source>
        <dbReference type="ARBA" id="ARBA00010688"/>
    </source>
</evidence>
<gene>
    <name evidence="7" type="primary">kdgK_3</name>
    <name evidence="7" type="ORF">DSM106044_04060</name>
</gene>
<comment type="caution">
    <text evidence="7">The sequence shown here is derived from an EMBL/GenBank/DDBJ whole genome shotgun (WGS) entry which is preliminary data.</text>
</comment>
<name>A0A4U8Q2U3_9FIRM</name>
<dbReference type="SUPFAM" id="SSF53613">
    <property type="entry name" value="Ribokinase-like"/>
    <property type="match status" value="1"/>
</dbReference>
<evidence type="ECO:0000313" key="7">
    <source>
        <dbReference type="EMBL" id="TLC99079.1"/>
    </source>
</evidence>
<accession>A0A4U8Q2U3</accession>
<dbReference type="EMBL" id="QGQD01000077">
    <property type="protein sequence ID" value="TLC99079.1"/>
    <property type="molecule type" value="Genomic_DNA"/>
</dbReference>
<dbReference type="Proteomes" id="UP000306509">
    <property type="component" value="Unassembled WGS sequence"/>
</dbReference>
<evidence type="ECO:0000313" key="8">
    <source>
        <dbReference type="Proteomes" id="UP000306509"/>
    </source>
</evidence>
<dbReference type="InterPro" id="IPR011611">
    <property type="entry name" value="PfkB_dom"/>
</dbReference>
<dbReference type="CDD" id="cd01166">
    <property type="entry name" value="KdgK"/>
    <property type="match status" value="1"/>
</dbReference>
<organism evidence="7 8">
    <name type="scientific">Robinsoniella peoriensis</name>
    <dbReference type="NCBI Taxonomy" id="180332"/>
    <lineage>
        <taxon>Bacteria</taxon>
        <taxon>Bacillati</taxon>
        <taxon>Bacillota</taxon>
        <taxon>Clostridia</taxon>
        <taxon>Lachnospirales</taxon>
        <taxon>Lachnospiraceae</taxon>
        <taxon>Robinsoniella</taxon>
    </lineage>
</organism>
<evidence type="ECO:0000256" key="4">
    <source>
        <dbReference type="ARBA" id="ARBA00022777"/>
    </source>
</evidence>
<evidence type="ECO:0000256" key="5">
    <source>
        <dbReference type="ARBA" id="ARBA00022840"/>
    </source>
</evidence>
<evidence type="ECO:0000256" key="3">
    <source>
        <dbReference type="ARBA" id="ARBA00022741"/>
    </source>
</evidence>
<keyword evidence="4 7" id="KW-0418">Kinase</keyword>
<evidence type="ECO:0000259" key="6">
    <source>
        <dbReference type="Pfam" id="PF00294"/>
    </source>
</evidence>
<dbReference type="AlphaFoldDB" id="A0A4U8Q2U3"/>
<dbReference type="GO" id="GO:0008673">
    <property type="term" value="F:2-dehydro-3-deoxygluconokinase activity"/>
    <property type="evidence" value="ECO:0007669"/>
    <property type="project" value="UniProtKB-EC"/>
</dbReference>
<dbReference type="InterPro" id="IPR029056">
    <property type="entry name" value="Ribokinase-like"/>
</dbReference>
<sequence>MADIWIMGEMIVEIMRIEEGVLLDQPGLFKGPFPSGAPAIFIDTAARLGHSAGIIGGVGKDDFGKNILNRLRGDGVDCSCVMESDTGATGVAFVTYFSDGSRKFIFHMGNTPAAEAKMPGREVMNGVRFFHVMGCSLLSNKNFAKEILDTMKLAKSLGAKISFDPNIRKELMHDQEVSGIVGEVMANTNIFLPGVDELLQITGKSTVETAVEACFENPELEILVLKNGSRGCSIHTREGKSDICAFSIEPVDATGAGDCFDGAFICGLLEGRDLIEAARMASAAGALNTMAFGPMEGKISPDSVKAMMEGVK</sequence>
<keyword evidence="8" id="KW-1185">Reference proteome</keyword>
<proteinExistence type="inferred from homology"/>
<dbReference type="InterPro" id="IPR050306">
    <property type="entry name" value="PfkB_Carbo_kinase"/>
</dbReference>
<dbReference type="GO" id="GO:0005524">
    <property type="term" value="F:ATP binding"/>
    <property type="evidence" value="ECO:0007669"/>
    <property type="project" value="UniProtKB-KW"/>
</dbReference>
<comment type="similarity">
    <text evidence="1">Belongs to the carbohydrate kinase PfkB family.</text>
</comment>
<reference evidence="7 8" key="1">
    <citation type="journal article" date="2019" name="Anaerobe">
        <title>Detection of Robinsoniella peoriensis in multiple bone samples of a trauma patient.</title>
        <authorList>
            <person name="Schrottner P."/>
            <person name="Hartwich K."/>
            <person name="Bunk B."/>
            <person name="Schober I."/>
            <person name="Helbig S."/>
            <person name="Rudolph W.W."/>
            <person name="Gunzer F."/>
        </authorList>
    </citation>
    <scope>NUCLEOTIDE SEQUENCE [LARGE SCALE GENOMIC DNA]</scope>
    <source>
        <strain evidence="7 8">DSM 106044</strain>
    </source>
</reference>
<dbReference type="STRING" id="180332.GCA_000797495_01932"/>
<dbReference type="RefSeq" id="WP_044296493.1">
    <property type="nucleotide sequence ID" value="NZ_CAUSDN010000131.1"/>
</dbReference>